<feature type="region of interest" description="Disordered" evidence="1">
    <location>
        <begin position="63"/>
        <end position="82"/>
    </location>
</feature>
<evidence type="ECO:0000313" key="3">
    <source>
        <dbReference type="Proteomes" id="UP000485058"/>
    </source>
</evidence>
<accession>A0A699Z7Q3</accession>
<keyword evidence="3" id="KW-1185">Reference proteome</keyword>
<reference evidence="2 3" key="1">
    <citation type="submission" date="2020-02" db="EMBL/GenBank/DDBJ databases">
        <title>Draft genome sequence of Haematococcus lacustris strain NIES-144.</title>
        <authorList>
            <person name="Morimoto D."/>
            <person name="Nakagawa S."/>
            <person name="Yoshida T."/>
            <person name="Sawayama S."/>
        </authorList>
    </citation>
    <scope>NUCLEOTIDE SEQUENCE [LARGE SCALE GENOMIC DNA]</scope>
    <source>
        <strain evidence="2 3">NIES-144</strain>
    </source>
</reference>
<name>A0A699Z7Q3_HAELA</name>
<dbReference type="EMBL" id="BLLF01000822">
    <property type="protein sequence ID" value="GFH15229.1"/>
    <property type="molecule type" value="Genomic_DNA"/>
</dbReference>
<dbReference type="AlphaFoldDB" id="A0A699Z7Q3"/>
<evidence type="ECO:0000313" key="2">
    <source>
        <dbReference type="EMBL" id="GFH15229.1"/>
    </source>
</evidence>
<organism evidence="2 3">
    <name type="scientific">Haematococcus lacustris</name>
    <name type="common">Green alga</name>
    <name type="synonym">Haematococcus pluvialis</name>
    <dbReference type="NCBI Taxonomy" id="44745"/>
    <lineage>
        <taxon>Eukaryota</taxon>
        <taxon>Viridiplantae</taxon>
        <taxon>Chlorophyta</taxon>
        <taxon>core chlorophytes</taxon>
        <taxon>Chlorophyceae</taxon>
        <taxon>CS clade</taxon>
        <taxon>Chlamydomonadales</taxon>
        <taxon>Haematococcaceae</taxon>
        <taxon>Haematococcus</taxon>
    </lineage>
</organism>
<gene>
    <name evidence="2" type="ORF">HaLaN_11422</name>
</gene>
<dbReference type="Proteomes" id="UP000485058">
    <property type="component" value="Unassembled WGS sequence"/>
</dbReference>
<proteinExistence type="predicted"/>
<sequence>MRVLDGLRNVALTAVPPRWWQEVVEVPILLTAAFSFAKLLVIRLQDLLPLAAYLLARRQEEGGGADTAAGQGCAAGHGLSPI</sequence>
<comment type="caution">
    <text evidence="2">The sequence shown here is derived from an EMBL/GenBank/DDBJ whole genome shotgun (WGS) entry which is preliminary data.</text>
</comment>
<evidence type="ECO:0000256" key="1">
    <source>
        <dbReference type="SAM" id="MobiDB-lite"/>
    </source>
</evidence>
<protein>
    <submittedName>
        <fullName evidence="2">Uncharacterized protein</fullName>
    </submittedName>
</protein>